<reference evidence="2 3" key="1">
    <citation type="journal article" date="2012" name="J. Bacteriol.">
        <title>Genome sequence of Mycobacterium hassiacum DSM 44199, a rare source of heat-stable mycobacterial proteins.</title>
        <authorList>
            <person name="Tiago I."/>
            <person name="Maranha A."/>
            <person name="Mendes V."/>
            <person name="Alarico S."/>
            <person name="Moynihan P.J."/>
            <person name="Clarke A.J."/>
            <person name="Macedo-Ribeiro S."/>
            <person name="Pereira P.J."/>
            <person name="Empadinhas N."/>
        </authorList>
    </citation>
    <scope>NUCLEOTIDE SEQUENCE [LARGE SCALE GENOMIC DNA]</scope>
    <source>
        <strain evidence="3">DSM 44199 / CIP 105218 / JCM 12690 / 3849</strain>
    </source>
</reference>
<dbReference type="InterPro" id="IPR026954">
    <property type="entry name" value="PknH-like_Extracell"/>
</dbReference>
<organism evidence="2 3">
    <name type="scientific">Mycolicibacterium hassiacum (strain DSM 44199 / CIP 105218 / JCM 12690 / 3849)</name>
    <name type="common">Mycobacterium hassiacum</name>
    <dbReference type="NCBI Taxonomy" id="1122247"/>
    <lineage>
        <taxon>Bacteria</taxon>
        <taxon>Bacillati</taxon>
        <taxon>Actinomycetota</taxon>
        <taxon>Actinomycetes</taxon>
        <taxon>Mycobacteriales</taxon>
        <taxon>Mycobacteriaceae</taxon>
        <taxon>Mycolicibacterium</taxon>
    </lineage>
</organism>
<feature type="domain" description="PknH-like extracellular" evidence="1">
    <location>
        <begin position="59"/>
        <end position="253"/>
    </location>
</feature>
<name>K5BAZ7_MYCHD</name>
<keyword evidence="3" id="KW-1185">Reference proteome</keyword>
<gene>
    <name evidence="2" type="ORF">C731_2867</name>
</gene>
<comment type="caution">
    <text evidence="2">The sequence shown here is derived from an EMBL/GenBank/DDBJ whole genome shotgun (WGS) entry which is preliminary data.</text>
</comment>
<dbReference type="PATRIC" id="fig|1122247.3.peg.2751"/>
<evidence type="ECO:0000259" key="1">
    <source>
        <dbReference type="Pfam" id="PF14032"/>
    </source>
</evidence>
<dbReference type="eggNOG" id="ENOG5031E9X">
    <property type="taxonomic scope" value="Bacteria"/>
</dbReference>
<dbReference type="InterPro" id="IPR038232">
    <property type="entry name" value="PknH-like_Extracell_sf"/>
</dbReference>
<sequence length="263" mass="26100">MTTKETGVRQPPTANAGRRGLPTCAVVAGAVLAGALTGCSTTVHEPPVVRIEPAVAPSPARPLAPALPTSDELAAVLGIPGLTAPVVEGGADALLAGVGESDAAPAECVGPAYRLQRTVYAPAPVRGVATESWVGAPIGPQADAPTPEAPSLSGYFGVVRFDTPADAQAFFAAAADAWNRCNGQTVVLQQPGLGTQGVSRITDVTVDDTVVSAVVLRDGGTAMQRALGVAGDSVVDVELAGAQAGEPASGAVAVAELMLRKAG</sequence>
<dbReference type="Gene3D" id="3.40.1000.70">
    <property type="entry name" value="PknH-like extracellular domain"/>
    <property type="match status" value="1"/>
</dbReference>
<dbReference type="Proteomes" id="UP000006265">
    <property type="component" value="Unassembled WGS sequence"/>
</dbReference>
<accession>K5BAZ7</accession>
<evidence type="ECO:0000313" key="2">
    <source>
        <dbReference type="EMBL" id="EKF23110.1"/>
    </source>
</evidence>
<evidence type="ECO:0000313" key="3">
    <source>
        <dbReference type="Proteomes" id="UP000006265"/>
    </source>
</evidence>
<dbReference type="AlphaFoldDB" id="K5BAZ7"/>
<dbReference type="Pfam" id="PF14032">
    <property type="entry name" value="PknH_C"/>
    <property type="match status" value="1"/>
</dbReference>
<proteinExistence type="predicted"/>
<dbReference type="STRING" id="1122247.GCA_000379865_02480"/>
<protein>
    <submittedName>
        <fullName evidence="2">PknH-like extracellular domain protein</fullName>
    </submittedName>
</protein>
<dbReference type="EMBL" id="AMRA01000080">
    <property type="protein sequence ID" value="EKF23110.1"/>
    <property type="molecule type" value="Genomic_DNA"/>
</dbReference>